<feature type="domain" description="Tetracyclin repressor-like C-terminal" evidence="3">
    <location>
        <begin position="21"/>
        <end position="123"/>
    </location>
</feature>
<sequence>MVRAAAAQKADIPELPAEPSSLREDFLVIFQSMAAQIHQPPGQLVRSLLAASLAQQAPSMAELSWGMGSNMMQAVASRAVSRGELQAAPAPLALRAPVDLFKQRFISHGQVEDEFIRQLVDQIAVPLWTAATRKE</sequence>
<keyword evidence="5" id="KW-1185">Reference proteome</keyword>
<gene>
    <name evidence="4" type="ORF">AUR04nite_01280</name>
</gene>
<reference evidence="4 5" key="1">
    <citation type="submission" date="2019-06" db="EMBL/GenBank/DDBJ databases">
        <title>Whole genome shotgun sequence of Glutamicibacter uratoxydans NBRC 15515.</title>
        <authorList>
            <person name="Hosoyama A."/>
            <person name="Uohara A."/>
            <person name="Ohji S."/>
            <person name="Ichikawa N."/>
        </authorList>
    </citation>
    <scope>NUCLEOTIDE SEQUENCE [LARGE SCALE GENOMIC DNA]</scope>
    <source>
        <strain evidence="4 5">NBRC 15515</strain>
    </source>
</reference>
<evidence type="ECO:0000313" key="5">
    <source>
        <dbReference type="Proteomes" id="UP000316612"/>
    </source>
</evidence>
<dbReference type="InterPro" id="IPR036271">
    <property type="entry name" value="Tet_transcr_reg_TetR-rel_C_sf"/>
</dbReference>
<dbReference type="Proteomes" id="UP000316612">
    <property type="component" value="Unassembled WGS sequence"/>
</dbReference>
<comment type="caution">
    <text evidence="4">The sequence shown here is derived from an EMBL/GenBank/DDBJ whole genome shotgun (WGS) entry which is preliminary data.</text>
</comment>
<evidence type="ECO:0000256" key="1">
    <source>
        <dbReference type="ARBA" id="ARBA00023015"/>
    </source>
</evidence>
<organism evidence="4 5">
    <name type="scientific">Glutamicibacter uratoxydans</name>
    <name type="common">Arthrobacter uratoxydans</name>
    <dbReference type="NCBI Taxonomy" id="43667"/>
    <lineage>
        <taxon>Bacteria</taxon>
        <taxon>Bacillati</taxon>
        <taxon>Actinomycetota</taxon>
        <taxon>Actinomycetes</taxon>
        <taxon>Micrococcales</taxon>
        <taxon>Micrococcaceae</taxon>
        <taxon>Glutamicibacter</taxon>
    </lineage>
</organism>
<dbReference type="SUPFAM" id="SSF48498">
    <property type="entry name" value="Tetracyclin repressor-like, C-terminal domain"/>
    <property type="match status" value="1"/>
</dbReference>
<evidence type="ECO:0000256" key="2">
    <source>
        <dbReference type="ARBA" id="ARBA00023163"/>
    </source>
</evidence>
<evidence type="ECO:0000313" key="4">
    <source>
        <dbReference type="EMBL" id="GED04596.1"/>
    </source>
</evidence>
<keyword evidence="2" id="KW-0804">Transcription</keyword>
<proteinExistence type="predicted"/>
<keyword evidence="1" id="KW-0805">Transcription regulation</keyword>
<accession>A0A4Y4DHT7</accession>
<dbReference type="EMBL" id="BJNY01000001">
    <property type="protein sequence ID" value="GED04596.1"/>
    <property type="molecule type" value="Genomic_DNA"/>
</dbReference>
<dbReference type="InterPro" id="IPR011075">
    <property type="entry name" value="TetR_C"/>
</dbReference>
<dbReference type="Pfam" id="PF16859">
    <property type="entry name" value="TetR_C_11"/>
    <property type="match status" value="1"/>
</dbReference>
<evidence type="ECO:0000259" key="3">
    <source>
        <dbReference type="Pfam" id="PF16859"/>
    </source>
</evidence>
<dbReference type="AlphaFoldDB" id="A0A4Y4DHT7"/>
<dbReference type="Gene3D" id="1.10.357.10">
    <property type="entry name" value="Tetracycline Repressor, domain 2"/>
    <property type="match status" value="1"/>
</dbReference>
<protein>
    <recommendedName>
        <fullName evidence="3">Tetracyclin repressor-like C-terminal domain-containing protein</fullName>
    </recommendedName>
</protein>
<name>A0A4Y4DHT7_GLUUR</name>